<keyword evidence="4 5" id="KW-0472">Membrane</keyword>
<evidence type="ECO:0000256" key="2">
    <source>
        <dbReference type="ARBA" id="ARBA00022692"/>
    </source>
</evidence>
<evidence type="ECO:0000256" key="1">
    <source>
        <dbReference type="ARBA" id="ARBA00004141"/>
    </source>
</evidence>
<name>A0A9Q0M6D6_BLOTA</name>
<dbReference type="SUPFAM" id="SSF48652">
    <property type="entry name" value="Tetraspanin"/>
    <property type="match status" value="1"/>
</dbReference>
<comment type="subcellular location">
    <subcellularLocation>
        <location evidence="1">Membrane</location>
        <topology evidence="1">Multi-pass membrane protein</topology>
    </subcellularLocation>
</comment>
<reference evidence="6" key="1">
    <citation type="submission" date="2022-12" db="EMBL/GenBank/DDBJ databases">
        <title>Genome assemblies of Blomia tropicalis.</title>
        <authorList>
            <person name="Cui Y."/>
        </authorList>
    </citation>
    <scope>NUCLEOTIDE SEQUENCE</scope>
    <source>
        <tissue evidence="6">Adult mites</tissue>
    </source>
</reference>
<keyword evidence="3 5" id="KW-1133">Transmembrane helix</keyword>
<proteinExistence type="predicted"/>
<sequence>MAILTISRISRSMLFFNVAVLLTGICLTFCGIGTMTSLSFMKLMFGRRLYVISALMLIFGGFIINLISILGFWAIKRRSRSMLFLYFILLAALLMIILLGGLMSYTLRNEVRIAHLIINNSVPTQWIDQRMHRQLLSTIGRYGNHTKITDAWDTVQQKFECCGIEFNNQPGYTWYFHLNQAFKPPSRRRVPESCCRAPTNEPALQRCLLDPTNSTYISCELLHSYEGSND</sequence>
<evidence type="ECO:0000256" key="5">
    <source>
        <dbReference type="SAM" id="Phobius"/>
    </source>
</evidence>
<dbReference type="EMBL" id="JAPWDV010000002">
    <property type="protein sequence ID" value="KAJ6220728.1"/>
    <property type="molecule type" value="Genomic_DNA"/>
</dbReference>
<keyword evidence="7" id="KW-1185">Reference proteome</keyword>
<dbReference type="AlphaFoldDB" id="A0A9Q0M6D6"/>
<evidence type="ECO:0000313" key="7">
    <source>
        <dbReference type="Proteomes" id="UP001142055"/>
    </source>
</evidence>
<feature type="transmembrane region" description="Helical" evidence="5">
    <location>
        <begin position="12"/>
        <end position="38"/>
    </location>
</feature>
<gene>
    <name evidence="6" type="ORF">RDWZM_006540</name>
</gene>
<feature type="transmembrane region" description="Helical" evidence="5">
    <location>
        <begin position="82"/>
        <end position="105"/>
    </location>
</feature>
<evidence type="ECO:0000256" key="4">
    <source>
        <dbReference type="ARBA" id="ARBA00023136"/>
    </source>
</evidence>
<protein>
    <recommendedName>
        <fullName evidence="8">Tetraspanin</fullName>
    </recommendedName>
</protein>
<dbReference type="InterPro" id="IPR008952">
    <property type="entry name" value="Tetraspanin_EC2_sf"/>
</dbReference>
<keyword evidence="2 5" id="KW-0812">Transmembrane</keyword>
<organism evidence="6 7">
    <name type="scientific">Blomia tropicalis</name>
    <name type="common">Mite</name>
    <dbReference type="NCBI Taxonomy" id="40697"/>
    <lineage>
        <taxon>Eukaryota</taxon>
        <taxon>Metazoa</taxon>
        <taxon>Ecdysozoa</taxon>
        <taxon>Arthropoda</taxon>
        <taxon>Chelicerata</taxon>
        <taxon>Arachnida</taxon>
        <taxon>Acari</taxon>
        <taxon>Acariformes</taxon>
        <taxon>Sarcoptiformes</taxon>
        <taxon>Astigmata</taxon>
        <taxon>Glycyphagoidea</taxon>
        <taxon>Echimyopodidae</taxon>
        <taxon>Blomia</taxon>
    </lineage>
</organism>
<dbReference type="OMA" id="PESCCIT"/>
<dbReference type="Pfam" id="PF00335">
    <property type="entry name" value="Tetraspanin"/>
    <property type="match status" value="1"/>
</dbReference>
<dbReference type="Proteomes" id="UP001142055">
    <property type="component" value="Chromosome 2"/>
</dbReference>
<evidence type="ECO:0008006" key="8">
    <source>
        <dbReference type="Google" id="ProtNLM"/>
    </source>
</evidence>
<comment type="caution">
    <text evidence="6">The sequence shown here is derived from an EMBL/GenBank/DDBJ whole genome shotgun (WGS) entry which is preliminary data.</text>
</comment>
<dbReference type="Gene3D" id="1.10.1450.10">
    <property type="entry name" value="Tetraspanin"/>
    <property type="match status" value="1"/>
</dbReference>
<accession>A0A9Q0M6D6</accession>
<dbReference type="PANTHER" id="PTHR19282">
    <property type="entry name" value="TETRASPANIN"/>
    <property type="match status" value="1"/>
</dbReference>
<evidence type="ECO:0000256" key="3">
    <source>
        <dbReference type="ARBA" id="ARBA00022989"/>
    </source>
</evidence>
<evidence type="ECO:0000313" key="6">
    <source>
        <dbReference type="EMBL" id="KAJ6220728.1"/>
    </source>
</evidence>
<dbReference type="PRINTS" id="PR00259">
    <property type="entry name" value="TMFOUR"/>
</dbReference>
<dbReference type="GO" id="GO:0016020">
    <property type="term" value="C:membrane"/>
    <property type="evidence" value="ECO:0007669"/>
    <property type="project" value="UniProtKB-SubCell"/>
</dbReference>
<feature type="transmembrane region" description="Helical" evidence="5">
    <location>
        <begin position="50"/>
        <end position="75"/>
    </location>
</feature>
<dbReference type="InterPro" id="IPR018499">
    <property type="entry name" value="Tetraspanin/Peripherin"/>
</dbReference>